<keyword evidence="8" id="KW-1185">Reference proteome</keyword>
<sequence length="819" mass="90972">MAAPASHSTPVGPDTPIVIKAYYDGTNRRFRFPLKDMGAQTFPIKLREALGIATNADMTIERYSDSAARYITLDSENISVYKQLYRAAKAKLKLRVNVTVVPQPSVPDTIDYSVGVPLPDMMPSSRPSYMDTVLGPQPARPVENTENPVPEKQQAPQRRGPAIANPHKKRLTNADVLRLTHKLKLSGQRAPLPAEQRVWIDCNKCGNFIRDEHYHCSLCDKGDYDLCTSCVESGSFCPGEGHWLIRRFIKNGIITASYTSVITAPRKPEEQAKPMEQESTAEVTPSEDDETKVGERTCNACFRDFAESELVSCNDCSDYDLCHDCLLDDKHGHHPGHAFSIITDDDFNMRSTVASCCKPGRSVRHAAICDGCDKDIRGIRHKCLSCPDWDYCSGCVKLAGEIHPDHRFAAIYEPIAEVWTHHPIHFGIFCDGPLCTTRPRYVQGIRYKCAVCHDTDFCANCEAHPSNPHNNTHPLIKFKSPVRHVSVSTLGESGDGARTVVMGDQPTTKSASTETAPPTSSNAATQVQNEIEPEENEVPALAEPIVEEEQHEEEKEMTETPESPKLEAFFVRDTIPDGSLVAPGSFFVQSWTLYNPGPSVWPAGCSVRFVGGDVMFNVNTNRPSSLSHLQSSMESVRLEHPVLPLQHAEFDIALRAPEREGRAVSYWRLRAPDGTPFGHKLWCEVEVRSRLPESRTLSPEVPDKQPSVVDADEIDDTENWQTSEEQEFEVDEEEKSASDSTMIFPKLDTESPVASTHEAASSPITGEQNRAEEPDLADDVESLALCDADSDEEFLTDEEYDILDASDQEFIDAGKPEQK</sequence>
<evidence type="ECO:0000256" key="3">
    <source>
        <dbReference type="ARBA" id="ARBA00022833"/>
    </source>
</evidence>
<evidence type="ECO:0000256" key="5">
    <source>
        <dbReference type="SAM" id="MobiDB-lite"/>
    </source>
</evidence>
<evidence type="ECO:0000313" key="8">
    <source>
        <dbReference type="Proteomes" id="UP000224634"/>
    </source>
</evidence>
<accession>A0A2B7XND9</accession>
<dbReference type="OrthoDB" id="661148at2759"/>
<dbReference type="GO" id="GO:0000407">
    <property type="term" value="C:phagophore assembly site"/>
    <property type="evidence" value="ECO:0007669"/>
    <property type="project" value="TreeGrafter"/>
</dbReference>
<keyword evidence="2 4" id="KW-0863">Zinc-finger</keyword>
<feature type="region of interest" description="Disordered" evidence="5">
    <location>
        <begin position="136"/>
        <end position="164"/>
    </location>
</feature>
<dbReference type="SUPFAM" id="SSF57850">
    <property type="entry name" value="RING/U-box"/>
    <property type="match status" value="4"/>
</dbReference>
<dbReference type="GO" id="GO:0016236">
    <property type="term" value="P:macroautophagy"/>
    <property type="evidence" value="ECO:0007669"/>
    <property type="project" value="TreeGrafter"/>
</dbReference>
<keyword evidence="1" id="KW-0479">Metal-binding</keyword>
<feature type="compositionally biased region" description="Low complexity" evidence="5">
    <location>
        <begin position="506"/>
        <end position="525"/>
    </location>
</feature>
<dbReference type="Gene3D" id="3.30.60.90">
    <property type="match status" value="4"/>
</dbReference>
<feature type="region of interest" description="Disordered" evidence="5">
    <location>
        <begin position="265"/>
        <end position="288"/>
    </location>
</feature>
<dbReference type="Pfam" id="PF16158">
    <property type="entry name" value="N_BRCA1_IG"/>
    <property type="match status" value="1"/>
</dbReference>
<dbReference type="InterPro" id="IPR000433">
    <property type="entry name" value="Znf_ZZ"/>
</dbReference>
<dbReference type="CDD" id="cd02340">
    <property type="entry name" value="ZZ_NBR1_like"/>
    <property type="match status" value="2"/>
</dbReference>
<dbReference type="STRING" id="1447883.A0A2B7XND9"/>
<dbReference type="SMART" id="SM00291">
    <property type="entry name" value="ZnF_ZZ"/>
    <property type="match status" value="4"/>
</dbReference>
<gene>
    <name evidence="7" type="ORF">AJ80_07432</name>
</gene>
<feature type="region of interest" description="Disordered" evidence="5">
    <location>
        <begin position="488"/>
        <end position="541"/>
    </location>
</feature>
<name>A0A2B7XND9_POLH7</name>
<feature type="compositionally biased region" description="Acidic residues" evidence="5">
    <location>
        <begin position="710"/>
        <end position="734"/>
    </location>
</feature>
<evidence type="ECO:0000256" key="2">
    <source>
        <dbReference type="ARBA" id="ARBA00022771"/>
    </source>
</evidence>
<evidence type="ECO:0000259" key="6">
    <source>
        <dbReference type="PROSITE" id="PS50135"/>
    </source>
</evidence>
<dbReference type="AlphaFoldDB" id="A0A2B7XND9"/>
<dbReference type="Pfam" id="PF00569">
    <property type="entry name" value="ZZ"/>
    <property type="match status" value="2"/>
</dbReference>
<dbReference type="CDD" id="cd14947">
    <property type="entry name" value="NBR1_like"/>
    <property type="match status" value="1"/>
</dbReference>
<dbReference type="CDD" id="cd02249">
    <property type="entry name" value="ZZ"/>
    <property type="match status" value="1"/>
</dbReference>
<proteinExistence type="predicted"/>
<dbReference type="PANTHER" id="PTHR20930:SF0">
    <property type="entry name" value="PROTEIN ILRUN"/>
    <property type="match status" value="1"/>
</dbReference>
<dbReference type="EMBL" id="PDNA01000143">
    <property type="protein sequence ID" value="PGH10676.1"/>
    <property type="molecule type" value="Genomic_DNA"/>
</dbReference>
<evidence type="ECO:0000256" key="1">
    <source>
        <dbReference type="ARBA" id="ARBA00022723"/>
    </source>
</evidence>
<feature type="compositionally biased region" description="Polar residues" evidence="5">
    <location>
        <begin position="752"/>
        <end position="768"/>
    </location>
</feature>
<dbReference type="GO" id="GO:0008270">
    <property type="term" value="F:zinc ion binding"/>
    <property type="evidence" value="ECO:0007669"/>
    <property type="project" value="UniProtKB-KW"/>
</dbReference>
<protein>
    <recommendedName>
        <fullName evidence="6">ZZ-type domain-containing protein</fullName>
    </recommendedName>
</protein>
<evidence type="ECO:0000313" key="7">
    <source>
        <dbReference type="EMBL" id="PGH10676.1"/>
    </source>
</evidence>
<comment type="caution">
    <text evidence="7">The sequence shown here is derived from an EMBL/GenBank/DDBJ whole genome shotgun (WGS) entry which is preliminary data.</text>
</comment>
<feature type="compositionally biased region" description="Basic and acidic residues" evidence="5">
    <location>
        <begin position="266"/>
        <end position="276"/>
    </location>
</feature>
<feature type="region of interest" description="Disordered" evidence="5">
    <location>
        <begin position="692"/>
        <end position="819"/>
    </location>
</feature>
<dbReference type="InterPro" id="IPR013783">
    <property type="entry name" value="Ig-like_fold"/>
</dbReference>
<keyword evidence="3" id="KW-0862">Zinc</keyword>
<feature type="domain" description="ZZ-type" evidence="6">
    <location>
        <begin position="425"/>
        <end position="483"/>
    </location>
</feature>
<evidence type="ECO:0000256" key="4">
    <source>
        <dbReference type="PROSITE-ProRule" id="PRU00228"/>
    </source>
</evidence>
<dbReference type="PANTHER" id="PTHR20930">
    <property type="entry name" value="OVARIAN CARCINOMA ANTIGEN CA125-RELATED"/>
    <property type="match status" value="1"/>
</dbReference>
<reference evidence="7 8" key="1">
    <citation type="submission" date="2017-10" db="EMBL/GenBank/DDBJ databases">
        <title>Comparative genomics in systemic dimorphic fungi from Ajellomycetaceae.</title>
        <authorList>
            <person name="Munoz J.F."/>
            <person name="Mcewen J.G."/>
            <person name="Clay O.K."/>
            <person name="Cuomo C.A."/>
        </authorList>
    </citation>
    <scope>NUCLEOTIDE SEQUENCE [LARGE SCALE GENOMIC DNA]</scope>
    <source>
        <strain evidence="7 8">UAMH7299</strain>
    </source>
</reference>
<dbReference type="Gene3D" id="2.60.40.10">
    <property type="entry name" value="Immunoglobulins"/>
    <property type="match status" value="1"/>
</dbReference>
<feature type="compositionally biased region" description="Acidic residues" evidence="5">
    <location>
        <begin position="788"/>
        <end position="810"/>
    </location>
</feature>
<organism evidence="7 8">
    <name type="scientific">Polytolypa hystricis (strain UAMH7299)</name>
    <dbReference type="NCBI Taxonomy" id="1447883"/>
    <lineage>
        <taxon>Eukaryota</taxon>
        <taxon>Fungi</taxon>
        <taxon>Dikarya</taxon>
        <taxon>Ascomycota</taxon>
        <taxon>Pezizomycotina</taxon>
        <taxon>Eurotiomycetes</taxon>
        <taxon>Eurotiomycetidae</taxon>
        <taxon>Onygenales</taxon>
        <taxon>Onygenales incertae sedis</taxon>
        <taxon>Polytolypa</taxon>
    </lineage>
</organism>
<dbReference type="InterPro" id="IPR032350">
    <property type="entry name" value="Nbr1_FW"/>
</dbReference>
<dbReference type="InterPro" id="IPR043145">
    <property type="entry name" value="Znf_ZZ_sf"/>
</dbReference>
<dbReference type="GO" id="GO:0043130">
    <property type="term" value="F:ubiquitin binding"/>
    <property type="evidence" value="ECO:0007669"/>
    <property type="project" value="TreeGrafter"/>
</dbReference>
<dbReference type="Proteomes" id="UP000224634">
    <property type="component" value="Unassembled WGS sequence"/>
</dbReference>
<dbReference type="PROSITE" id="PS50135">
    <property type="entry name" value="ZF_ZZ_2"/>
    <property type="match status" value="1"/>
</dbReference>